<evidence type="ECO:0000256" key="3">
    <source>
        <dbReference type="ARBA" id="ARBA00022691"/>
    </source>
</evidence>
<dbReference type="EMBL" id="JAQMWT010000238">
    <property type="protein sequence ID" value="KAJ8607015.1"/>
    <property type="molecule type" value="Genomic_DNA"/>
</dbReference>
<gene>
    <name evidence="8" type="ORF">CTAYLR_006249</name>
</gene>
<dbReference type="SMART" id="SM01144">
    <property type="entry name" value="DTW"/>
    <property type="match status" value="1"/>
</dbReference>
<evidence type="ECO:0000256" key="1">
    <source>
        <dbReference type="ARBA" id="ARBA00012386"/>
    </source>
</evidence>
<organism evidence="8 9">
    <name type="scientific">Chrysophaeum taylorii</name>
    <dbReference type="NCBI Taxonomy" id="2483200"/>
    <lineage>
        <taxon>Eukaryota</taxon>
        <taxon>Sar</taxon>
        <taxon>Stramenopiles</taxon>
        <taxon>Ochrophyta</taxon>
        <taxon>Pelagophyceae</taxon>
        <taxon>Pelagomonadales</taxon>
        <taxon>Pelagomonadaceae</taxon>
        <taxon>Chrysophaeum</taxon>
    </lineage>
</organism>
<reference evidence="8" key="1">
    <citation type="submission" date="2023-01" db="EMBL/GenBank/DDBJ databases">
        <title>Metagenome sequencing of chrysophaentin producing Chrysophaeum taylorii.</title>
        <authorList>
            <person name="Davison J."/>
            <person name="Bewley C."/>
        </authorList>
    </citation>
    <scope>NUCLEOTIDE SEQUENCE</scope>
    <source>
        <strain evidence="8">NIES-1699</strain>
    </source>
</reference>
<evidence type="ECO:0000256" key="2">
    <source>
        <dbReference type="ARBA" id="ARBA00022679"/>
    </source>
</evidence>
<evidence type="ECO:0000256" key="4">
    <source>
        <dbReference type="ARBA" id="ARBA00022694"/>
    </source>
</evidence>
<comment type="caution">
    <text evidence="8">The sequence shown here is derived from an EMBL/GenBank/DDBJ whole genome shotgun (WGS) entry which is preliminary data.</text>
</comment>
<evidence type="ECO:0000256" key="6">
    <source>
        <dbReference type="ARBA" id="ARBA00048718"/>
    </source>
</evidence>
<dbReference type="InterPro" id="IPR005636">
    <property type="entry name" value="DTW"/>
</dbReference>
<dbReference type="GO" id="GO:0008033">
    <property type="term" value="P:tRNA processing"/>
    <property type="evidence" value="ECO:0007669"/>
    <property type="project" value="UniProtKB-KW"/>
</dbReference>
<evidence type="ECO:0000313" key="9">
    <source>
        <dbReference type="Proteomes" id="UP001230188"/>
    </source>
</evidence>
<keyword evidence="3" id="KW-0949">S-adenosyl-L-methionine</keyword>
<dbReference type="EC" id="2.5.1.25" evidence="1"/>
<accession>A0AAD7UHQ0</accession>
<evidence type="ECO:0000259" key="7">
    <source>
        <dbReference type="SMART" id="SM01144"/>
    </source>
</evidence>
<keyword evidence="9" id="KW-1185">Reference proteome</keyword>
<comment type="similarity">
    <text evidence="5">Belongs to the TDD superfamily. DTWD2 family.</text>
</comment>
<sequence>MERVARIVEDKERRLAARRCVRCWHPACICSNLRPLPIASEVRVFVLCHWREFGNAGDDAKLLCAADDRSELFVYGRRGDCERLVEALEPFEHAVLLFPDAKALSVAEASGSRKRPLAVVVVDAPWTLARKMAKRLDALREIPHVKLDTDLVSAYARAQSQPGRVCTLEAIGLFLSAVGETQALDACRHLVHLNNTALKGVPSSELYDVRGDHKGHPAWYFGETLLISRRRLNSLN</sequence>
<feature type="domain" description="DTW" evidence="7">
    <location>
        <begin position="16"/>
        <end position="196"/>
    </location>
</feature>
<dbReference type="PANTHER" id="PTHR21392:SF0">
    <property type="entry name" value="TRNA-URIDINE AMINOCARBOXYPROPYLTRANSFERASE 2"/>
    <property type="match status" value="1"/>
</dbReference>
<dbReference type="GO" id="GO:0016432">
    <property type="term" value="F:tRNA-uridine aminocarboxypropyltransferase activity"/>
    <property type="evidence" value="ECO:0007669"/>
    <property type="project" value="UniProtKB-EC"/>
</dbReference>
<protein>
    <recommendedName>
        <fullName evidence="1">tRNA-uridine aminocarboxypropyltransferase</fullName>
        <ecNumber evidence="1">2.5.1.25</ecNumber>
    </recommendedName>
</protein>
<evidence type="ECO:0000313" key="8">
    <source>
        <dbReference type="EMBL" id="KAJ8607015.1"/>
    </source>
</evidence>
<dbReference type="Proteomes" id="UP001230188">
    <property type="component" value="Unassembled WGS sequence"/>
</dbReference>
<keyword evidence="4" id="KW-0819">tRNA processing</keyword>
<evidence type="ECO:0000256" key="5">
    <source>
        <dbReference type="ARBA" id="ARBA00034489"/>
    </source>
</evidence>
<dbReference type="Pfam" id="PF03942">
    <property type="entry name" value="DTW"/>
    <property type="match status" value="1"/>
</dbReference>
<name>A0AAD7UHQ0_9STRA</name>
<keyword evidence="2" id="KW-0808">Transferase</keyword>
<dbReference type="PANTHER" id="PTHR21392">
    <property type="entry name" value="TRNA-URIDINE AMINOCARBOXYPROPYLTRANSFERASE 2"/>
    <property type="match status" value="1"/>
</dbReference>
<dbReference type="InterPro" id="IPR039262">
    <property type="entry name" value="DTWD2/TAPT"/>
</dbReference>
<proteinExistence type="inferred from homology"/>
<dbReference type="AlphaFoldDB" id="A0AAD7UHQ0"/>
<comment type="catalytic activity">
    <reaction evidence="6">
        <text>a uridine in tRNA + S-adenosyl-L-methionine = a 3-[(3S)-3-amino-3-carboxypropyl]uridine in tRNA + S-methyl-5'-thioadenosine + H(+)</text>
        <dbReference type="Rhea" id="RHEA:62432"/>
        <dbReference type="Rhea" id="RHEA-COMP:13339"/>
        <dbReference type="Rhea" id="RHEA-COMP:16092"/>
        <dbReference type="ChEBI" id="CHEBI:15378"/>
        <dbReference type="ChEBI" id="CHEBI:17509"/>
        <dbReference type="ChEBI" id="CHEBI:59789"/>
        <dbReference type="ChEBI" id="CHEBI:65315"/>
        <dbReference type="ChEBI" id="CHEBI:82930"/>
        <dbReference type="EC" id="2.5.1.25"/>
    </reaction>
</comment>